<evidence type="ECO:0000313" key="1">
    <source>
        <dbReference type="EMBL" id="GAI95769.1"/>
    </source>
</evidence>
<protein>
    <submittedName>
        <fullName evidence="1">Uncharacterized protein</fullName>
    </submittedName>
</protein>
<organism evidence="1">
    <name type="scientific">marine sediment metagenome</name>
    <dbReference type="NCBI Taxonomy" id="412755"/>
    <lineage>
        <taxon>unclassified sequences</taxon>
        <taxon>metagenomes</taxon>
        <taxon>ecological metagenomes</taxon>
    </lineage>
</organism>
<dbReference type="EMBL" id="BARW01022116">
    <property type="protein sequence ID" value="GAI95769.1"/>
    <property type="molecule type" value="Genomic_DNA"/>
</dbReference>
<reference evidence="1" key="1">
    <citation type="journal article" date="2014" name="Front. Microbiol.">
        <title>High frequency of phylogenetically diverse reductive dehalogenase-homologous genes in deep subseafloor sedimentary metagenomes.</title>
        <authorList>
            <person name="Kawai M."/>
            <person name="Futagami T."/>
            <person name="Toyoda A."/>
            <person name="Takaki Y."/>
            <person name="Nishi S."/>
            <person name="Hori S."/>
            <person name="Arai W."/>
            <person name="Tsubouchi T."/>
            <person name="Morono Y."/>
            <person name="Uchiyama I."/>
            <person name="Ito T."/>
            <person name="Fujiyama A."/>
            <person name="Inagaki F."/>
            <person name="Takami H."/>
        </authorList>
    </citation>
    <scope>NUCLEOTIDE SEQUENCE</scope>
    <source>
        <strain evidence="1">Expedition CK06-06</strain>
    </source>
</reference>
<name>X1UTU6_9ZZZZ</name>
<sequence length="29" mass="3014">TEGAANKVADIILEIGAKCISCTLHLICL</sequence>
<accession>X1UTU6</accession>
<comment type="caution">
    <text evidence="1">The sequence shown here is derived from an EMBL/GenBank/DDBJ whole genome shotgun (WGS) entry which is preliminary data.</text>
</comment>
<proteinExistence type="predicted"/>
<gene>
    <name evidence="1" type="ORF">S12H4_37008</name>
</gene>
<dbReference type="AlphaFoldDB" id="X1UTU6"/>
<feature type="non-terminal residue" evidence="1">
    <location>
        <position position="1"/>
    </location>
</feature>